<sequence>MKKYITVFACVTSFFFGVVTTLWFVKSNDIGSFNTYRKLDNSSILITESESGAPKKIIDSKMNTEKTQKVKLPNSNVLSIADIYKESKSSGVTLTDQLIKMLDAGELSESDIQRRNEKGISILDSIIRMKGHDAGLLFNKLAEMQFDLNFSSMLDYSVRHNPKNFEVLINLGLDPYGRNDDNTTLFNSALANGNYELAEYLSILGVKFEKFSINSEENSFDDTHTESVIYSLLQRGSSSKNKPKTIRFLLEYNLYTSSEITEVVSNLYEVEIFKVDDRFKPLRDALSKQ</sequence>
<name>A0ABD3YBA2_9GAMM</name>
<evidence type="ECO:0000313" key="2">
    <source>
        <dbReference type="Proteomes" id="UP000027154"/>
    </source>
</evidence>
<dbReference type="Pfam" id="PF13637">
    <property type="entry name" value="Ank_4"/>
    <property type="match status" value="1"/>
</dbReference>
<proteinExistence type="predicted"/>
<organism evidence="1 2">
    <name type="scientific">Pseudoalteromonas fuliginea</name>
    <dbReference type="NCBI Taxonomy" id="1872678"/>
    <lineage>
        <taxon>Bacteria</taxon>
        <taxon>Pseudomonadati</taxon>
        <taxon>Pseudomonadota</taxon>
        <taxon>Gammaproteobacteria</taxon>
        <taxon>Alteromonadales</taxon>
        <taxon>Pseudoalteromonadaceae</taxon>
        <taxon>Pseudoalteromonas</taxon>
    </lineage>
</organism>
<dbReference type="RefSeq" id="WP_033028872.1">
    <property type="nucleotide sequence ID" value="NZ_JJNZ01000018.1"/>
</dbReference>
<evidence type="ECO:0000313" key="1">
    <source>
        <dbReference type="EMBL" id="KDC52076.1"/>
    </source>
</evidence>
<dbReference type="Proteomes" id="UP000027154">
    <property type="component" value="Unassembled WGS sequence"/>
</dbReference>
<protein>
    <recommendedName>
        <fullName evidence="3">Ankyrin repeat domain-containing protein</fullName>
    </recommendedName>
</protein>
<dbReference type="InterPro" id="IPR036770">
    <property type="entry name" value="Ankyrin_rpt-contain_sf"/>
</dbReference>
<reference evidence="1 2" key="1">
    <citation type="submission" date="2014-04" db="EMBL/GenBank/DDBJ databases">
        <title>Pseudoalteromonas galatheae sp. nov., isolated from a deep-sea polychaete near Canal Concepcion, Chile.</title>
        <authorList>
            <person name="Machado H.R."/>
            <person name="Gram L."/>
            <person name="Vynne N.G."/>
        </authorList>
    </citation>
    <scope>NUCLEOTIDE SEQUENCE [LARGE SCALE GENOMIC DNA]</scope>
    <source>
        <strain evidence="1 2">KMM216</strain>
    </source>
</reference>
<gene>
    <name evidence="1" type="ORF">DC53_06100</name>
</gene>
<accession>A0ABD3YBA2</accession>
<dbReference type="Gene3D" id="1.25.40.20">
    <property type="entry name" value="Ankyrin repeat-containing domain"/>
    <property type="match status" value="1"/>
</dbReference>
<dbReference type="InterPro" id="IPR002110">
    <property type="entry name" value="Ankyrin_rpt"/>
</dbReference>
<comment type="caution">
    <text evidence="1">The sequence shown here is derived from an EMBL/GenBank/DDBJ whole genome shotgun (WGS) entry which is preliminary data.</text>
</comment>
<dbReference type="EMBL" id="JJNZ01000018">
    <property type="protein sequence ID" value="KDC52076.1"/>
    <property type="molecule type" value="Genomic_DNA"/>
</dbReference>
<evidence type="ECO:0008006" key="3">
    <source>
        <dbReference type="Google" id="ProtNLM"/>
    </source>
</evidence>
<dbReference type="AlphaFoldDB" id="A0ABD3YBA2"/>